<protein>
    <recommendedName>
        <fullName evidence="3">Phytanoyl-CoA-dioxygenase</fullName>
    </recommendedName>
</protein>
<name>A0A0C5AIU9_9CAUD</name>
<sequence length="211" mass="24809">MPNKNYTEKLWFPVRVWEFTSSNHLLRNSLFSAEKEEYRAYNLDGGVGTSYPHLEQRPMWTELKMWIEQCANEILKDNKFLAERMEITSMWANRANKQTGHHHTPHRHPMSYWSCVYYLTGGTPTTFIDPLAQREWAQLHLDGGPYSETRYNYRPDPGTLLIFPSYLMHGSQPNDRMADRFTISANLFPFGNQNLGAWDVPMMNLERKTVK</sequence>
<dbReference type="GeneID" id="26516701"/>
<dbReference type="InterPro" id="IPR012668">
    <property type="entry name" value="CHP02466"/>
</dbReference>
<organism evidence="1 2">
    <name type="scientific">Cyanophage P-TIM40</name>
    <dbReference type="NCBI Taxonomy" id="1589733"/>
    <lineage>
        <taxon>Viruses</taxon>
        <taxon>Duplodnaviria</taxon>
        <taxon>Heunggongvirae</taxon>
        <taxon>Uroviricota</taxon>
        <taxon>Caudoviricetes</taxon>
        <taxon>Pantevenvirales</taxon>
        <taxon>Kyanoviridae</taxon>
        <taxon>Libanvirus</taxon>
        <taxon>Libanvirus ptim40</taxon>
    </lineage>
</organism>
<dbReference type="SUPFAM" id="SSF51197">
    <property type="entry name" value="Clavaminate synthase-like"/>
    <property type="match status" value="1"/>
</dbReference>
<accession>A0A0C5AIU9</accession>
<keyword evidence="2" id="KW-1185">Reference proteome</keyword>
<evidence type="ECO:0008006" key="3">
    <source>
        <dbReference type="Google" id="ProtNLM"/>
    </source>
</evidence>
<evidence type="ECO:0000313" key="2">
    <source>
        <dbReference type="Proteomes" id="UP000032135"/>
    </source>
</evidence>
<dbReference type="RefSeq" id="YP_009188231.1">
    <property type="nucleotide sequence ID" value="NC_028663.1"/>
</dbReference>
<dbReference type="Proteomes" id="UP000032135">
    <property type="component" value="Segment"/>
</dbReference>
<dbReference type="KEGG" id="vg:26516701"/>
<gene>
    <name evidence="1" type="ORF">PTIM40_156</name>
</gene>
<dbReference type="OrthoDB" id="17724at10239"/>
<dbReference type="Gene3D" id="2.60.120.620">
    <property type="entry name" value="q2cbj1_9rhob like domain"/>
    <property type="match status" value="1"/>
</dbReference>
<dbReference type="EMBL" id="KP211958">
    <property type="protein sequence ID" value="AJK27583.1"/>
    <property type="molecule type" value="Genomic_DNA"/>
</dbReference>
<proteinExistence type="predicted"/>
<evidence type="ECO:0000313" key="1">
    <source>
        <dbReference type="EMBL" id="AJK27583.1"/>
    </source>
</evidence>
<dbReference type="Pfam" id="PF13759">
    <property type="entry name" value="2OG-FeII_Oxy_5"/>
    <property type="match status" value="1"/>
</dbReference>
<reference evidence="1 2" key="1">
    <citation type="submission" date="2014-11" db="EMBL/GenBank/DDBJ databases">
        <authorList>
            <person name="Fedida A."/>
            <person name="Lindell D."/>
        </authorList>
    </citation>
    <scope>NUCLEOTIDE SEQUENCE [LARGE SCALE GENOMIC DNA]</scope>
</reference>